<dbReference type="GO" id="GO:0004674">
    <property type="term" value="F:protein serine/threonine kinase activity"/>
    <property type="evidence" value="ECO:0007669"/>
    <property type="project" value="UniProtKB-KW"/>
</dbReference>
<dbReference type="Proteomes" id="UP000325787">
    <property type="component" value="Chromosome"/>
</dbReference>
<dbReference type="Gene3D" id="1.10.510.10">
    <property type="entry name" value="Transferase(Phosphotransferase) domain 1"/>
    <property type="match status" value="1"/>
</dbReference>
<name>A0A5Q0GZ01_SACSY</name>
<dbReference type="InterPro" id="IPR053524">
    <property type="entry name" value="Aerial_hyphae_peptide-synth"/>
</dbReference>
<evidence type="ECO:0000256" key="3">
    <source>
        <dbReference type="ARBA" id="ARBA00022679"/>
    </source>
</evidence>
<evidence type="ECO:0000256" key="6">
    <source>
        <dbReference type="ARBA" id="ARBA00022840"/>
    </source>
</evidence>
<dbReference type="EC" id="2.7.11.1" evidence="1"/>
<evidence type="ECO:0000256" key="9">
    <source>
        <dbReference type="SAM" id="MobiDB-lite"/>
    </source>
</evidence>
<dbReference type="PROSITE" id="PS50011">
    <property type="entry name" value="PROTEIN_KINASE_DOM"/>
    <property type="match status" value="1"/>
</dbReference>
<organism evidence="11 12">
    <name type="scientific">Saccharothrix syringae</name>
    <name type="common">Nocardiopsis syringae</name>
    <dbReference type="NCBI Taxonomy" id="103733"/>
    <lineage>
        <taxon>Bacteria</taxon>
        <taxon>Bacillati</taxon>
        <taxon>Actinomycetota</taxon>
        <taxon>Actinomycetes</taxon>
        <taxon>Pseudonocardiales</taxon>
        <taxon>Pseudonocardiaceae</taxon>
        <taxon>Saccharothrix</taxon>
    </lineage>
</organism>
<dbReference type="SMART" id="SM00220">
    <property type="entry name" value="S_TKc"/>
    <property type="match status" value="1"/>
</dbReference>
<dbReference type="Pfam" id="PF25816">
    <property type="entry name" value="RamC_N"/>
    <property type="match status" value="1"/>
</dbReference>
<evidence type="ECO:0000256" key="4">
    <source>
        <dbReference type="ARBA" id="ARBA00022741"/>
    </source>
</evidence>
<dbReference type="GO" id="GO:0005524">
    <property type="term" value="F:ATP binding"/>
    <property type="evidence" value="ECO:0007669"/>
    <property type="project" value="UniProtKB-KW"/>
</dbReference>
<dbReference type="PANTHER" id="PTHR24363">
    <property type="entry name" value="SERINE/THREONINE PROTEIN KINASE"/>
    <property type="match status" value="1"/>
</dbReference>
<dbReference type="Pfam" id="PF05147">
    <property type="entry name" value="LANC_like"/>
    <property type="match status" value="1"/>
</dbReference>
<comment type="catalytic activity">
    <reaction evidence="8">
        <text>L-seryl-[protein] + ATP = O-phospho-L-seryl-[protein] + ADP + H(+)</text>
        <dbReference type="Rhea" id="RHEA:17989"/>
        <dbReference type="Rhea" id="RHEA-COMP:9863"/>
        <dbReference type="Rhea" id="RHEA-COMP:11604"/>
        <dbReference type="ChEBI" id="CHEBI:15378"/>
        <dbReference type="ChEBI" id="CHEBI:29999"/>
        <dbReference type="ChEBI" id="CHEBI:30616"/>
        <dbReference type="ChEBI" id="CHEBI:83421"/>
        <dbReference type="ChEBI" id="CHEBI:456216"/>
        <dbReference type="EC" id="2.7.11.1"/>
    </reaction>
</comment>
<evidence type="ECO:0000256" key="8">
    <source>
        <dbReference type="ARBA" id="ARBA00048679"/>
    </source>
</evidence>
<dbReference type="OrthoDB" id="1492512at2"/>
<proteinExistence type="predicted"/>
<dbReference type="Gene3D" id="1.50.10.20">
    <property type="match status" value="2"/>
</dbReference>
<dbReference type="EMBL" id="CP034550">
    <property type="protein sequence ID" value="QFZ18754.1"/>
    <property type="molecule type" value="Genomic_DNA"/>
</dbReference>
<keyword evidence="3" id="KW-0808">Transferase</keyword>
<dbReference type="InterPro" id="IPR057929">
    <property type="entry name" value="RamC_N"/>
</dbReference>
<dbReference type="CDD" id="cd04791">
    <property type="entry name" value="LanC_SerThrkinase"/>
    <property type="match status" value="1"/>
</dbReference>
<evidence type="ECO:0000256" key="2">
    <source>
        <dbReference type="ARBA" id="ARBA00022527"/>
    </source>
</evidence>
<dbReference type="GO" id="GO:0031179">
    <property type="term" value="P:peptide modification"/>
    <property type="evidence" value="ECO:0007669"/>
    <property type="project" value="InterPro"/>
</dbReference>
<keyword evidence="5 11" id="KW-0418">Kinase</keyword>
<sequence>MVVDMSSLIADPHYYEQWDTIDPGVRYFPPQLPDGWTRRHDGAWTHWGPPGLVLPDQGWKVHVSSSLRNARSVLAVVSLACAELGVPFKHLAGERTFLVAHDKHAARPQSGKFCTLYPPTEECARLLMGRLSADLAGIDGPFVLTDRRFGDSTCVSYRYGAFRGRSRVDADGNHVPTMTGPDGRVADDERGPSFRLPHGMSDPFREDTPARAAGPVTLHGYTFDSVLRHSNAGGAYRFRTGDGATVFVKEARAHNGYTADGVDAKTRLAEEYLVLREVHARAPGVCPRPVELFHHWEHSYLVSEFIPGVSLYRWMVTNNPAVLDHADAAAYAGYHERCLALLDQLDAHLRALHDLGFVFVDLSPTNVLVDDEDRVRLVDFEAVQPTDRVRRYLGTPGYLHPDPPAVAGHDPAELDRYGLSALALLLVFPLHEVAERHPAALDHLHADLVETAPVEPRLWRWATRCHERAGDTRLPTPAAVRADPIAALRDLAERTADAIEEAARPDHPARVYPTIPLGHRTNTRALAAGTAGVLHALHRAGRAADPAIVRRLRDESLASAGSTAPGLLHGSAGIAGVLAELGEGDAAEKLLDGAAAHRLNHTSGTLGGGAAGTALGLLAHHRRTGEQRWLDLASGLLERVPDGDGLTARLGPSTRSGLVGGRAGVALALYHLHRATGDDRPFARGMRLLGEELAYAVPLPGGGVGFRAARNDRRVYPYLFAGSAGYAWVLSRFLAHRPGAEFDVPVDVDLSATEVLSRCLDACTARFTVFPGLFPGLAGLVTTLADAGRRLDRPELVDAALTSARGLFRYAVPHGGGAGWLGEPGQRISTDLWSGGAGVLVALRLLLDALRTPPAPRRGDTGAPTPGERSDRHGGSPVPAS</sequence>
<evidence type="ECO:0000256" key="7">
    <source>
        <dbReference type="ARBA" id="ARBA00047899"/>
    </source>
</evidence>
<evidence type="ECO:0000313" key="11">
    <source>
        <dbReference type="EMBL" id="QFZ18754.1"/>
    </source>
</evidence>
<feature type="region of interest" description="Disordered" evidence="9">
    <location>
        <begin position="853"/>
        <end position="881"/>
    </location>
</feature>
<keyword evidence="4" id="KW-0547">Nucleotide-binding</keyword>
<dbReference type="RefSeq" id="WP_084716383.1">
    <property type="nucleotide sequence ID" value="NZ_CP034550.1"/>
</dbReference>
<dbReference type="NCBIfam" id="NF038151">
    <property type="entry name" value="lanthi_synth_III"/>
    <property type="match status" value="1"/>
</dbReference>
<dbReference type="InterPro" id="IPR007822">
    <property type="entry name" value="LANC-like"/>
</dbReference>
<dbReference type="Pfam" id="PF00069">
    <property type="entry name" value="Pkinase"/>
    <property type="match status" value="1"/>
</dbReference>
<comment type="catalytic activity">
    <reaction evidence="7">
        <text>L-threonyl-[protein] + ATP = O-phospho-L-threonyl-[protein] + ADP + H(+)</text>
        <dbReference type="Rhea" id="RHEA:46608"/>
        <dbReference type="Rhea" id="RHEA-COMP:11060"/>
        <dbReference type="Rhea" id="RHEA-COMP:11605"/>
        <dbReference type="ChEBI" id="CHEBI:15378"/>
        <dbReference type="ChEBI" id="CHEBI:30013"/>
        <dbReference type="ChEBI" id="CHEBI:30616"/>
        <dbReference type="ChEBI" id="CHEBI:61977"/>
        <dbReference type="ChEBI" id="CHEBI:456216"/>
        <dbReference type="EC" id="2.7.11.1"/>
    </reaction>
</comment>
<dbReference type="SMART" id="SM01260">
    <property type="entry name" value="LANC_like"/>
    <property type="match status" value="1"/>
</dbReference>
<feature type="domain" description="Protein kinase" evidence="10">
    <location>
        <begin position="221"/>
        <end position="486"/>
    </location>
</feature>
<dbReference type="AlphaFoldDB" id="A0A5Q0GZ01"/>
<dbReference type="SUPFAM" id="SSF56112">
    <property type="entry name" value="Protein kinase-like (PK-like)"/>
    <property type="match status" value="1"/>
</dbReference>
<evidence type="ECO:0000313" key="12">
    <source>
        <dbReference type="Proteomes" id="UP000325787"/>
    </source>
</evidence>
<reference evidence="12" key="1">
    <citation type="journal article" date="2021" name="Curr. Microbiol.">
        <title>Complete genome of nocamycin-producing strain Saccharothrix syringae NRRL B-16468 reveals the biosynthetic potential for secondary metabolites.</title>
        <authorList>
            <person name="Mo X."/>
            <person name="Yang S."/>
        </authorList>
    </citation>
    <scope>NUCLEOTIDE SEQUENCE [LARGE SCALE GENOMIC DNA]</scope>
    <source>
        <strain evidence="12">ATCC 51364 / DSM 43886 / JCM 6844 / KCTC 9398 / NBRC 14523 / NRRL B-16468 / INA 2240</strain>
    </source>
</reference>
<evidence type="ECO:0000259" key="10">
    <source>
        <dbReference type="PROSITE" id="PS50011"/>
    </source>
</evidence>
<dbReference type="InterPro" id="IPR011009">
    <property type="entry name" value="Kinase-like_dom_sf"/>
</dbReference>
<keyword evidence="12" id="KW-1185">Reference proteome</keyword>
<dbReference type="PANTHER" id="PTHR24363:SF0">
    <property type="entry name" value="SERINE_THREONINE KINASE LIKE DOMAIN CONTAINING 1"/>
    <property type="match status" value="1"/>
</dbReference>
<evidence type="ECO:0000256" key="5">
    <source>
        <dbReference type="ARBA" id="ARBA00022777"/>
    </source>
</evidence>
<dbReference type="KEGG" id="ssyi:EKG83_16000"/>
<dbReference type="InterPro" id="IPR000719">
    <property type="entry name" value="Prot_kinase_dom"/>
</dbReference>
<keyword evidence="6" id="KW-0067">ATP-binding</keyword>
<accession>A0A5Q0GZ01</accession>
<keyword evidence="2 11" id="KW-0723">Serine/threonine-protein kinase</keyword>
<dbReference type="InterPro" id="IPR058053">
    <property type="entry name" value="RamC_C"/>
</dbReference>
<protein>
    <recommendedName>
        <fullName evidence="1">non-specific serine/threonine protein kinase</fullName>
        <ecNumber evidence="1">2.7.11.1</ecNumber>
    </recommendedName>
</protein>
<dbReference type="SUPFAM" id="SSF158745">
    <property type="entry name" value="LanC-like"/>
    <property type="match status" value="1"/>
</dbReference>
<gene>
    <name evidence="11" type="ORF">EKG83_16000</name>
</gene>
<evidence type="ECO:0000256" key="1">
    <source>
        <dbReference type="ARBA" id="ARBA00012513"/>
    </source>
</evidence>